<protein>
    <submittedName>
        <fullName evidence="3">Uncharacterized protein</fullName>
    </submittedName>
</protein>
<keyword evidence="1" id="KW-0812">Transmembrane</keyword>
<organism evidence="3 5">
    <name type="scientific">Fluoribacter gormanii</name>
    <dbReference type="NCBI Taxonomy" id="464"/>
    <lineage>
        <taxon>Bacteria</taxon>
        <taxon>Pseudomonadati</taxon>
        <taxon>Pseudomonadota</taxon>
        <taxon>Gammaproteobacteria</taxon>
        <taxon>Legionellales</taxon>
        <taxon>Legionellaceae</taxon>
        <taxon>Fluoribacter</taxon>
    </lineage>
</organism>
<accession>A0A377GLH5</accession>
<feature type="transmembrane region" description="Helical" evidence="1">
    <location>
        <begin position="114"/>
        <end position="141"/>
    </location>
</feature>
<evidence type="ECO:0000313" key="2">
    <source>
        <dbReference type="EMBL" id="SIR23175.1"/>
    </source>
</evidence>
<reference evidence="3 5" key="2">
    <citation type="submission" date="2018-06" db="EMBL/GenBank/DDBJ databases">
        <authorList>
            <consortium name="Pathogen Informatics"/>
            <person name="Doyle S."/>
        </authorList>
    </citation>
    <scope>NUCLEOTIDE SEQUENCE [LARGE SCALE GENOMIC DNA]</scope>
    <source>
        <strain evidence="3 5">NCTC11401</strain>
    </source>
</reference>
<dbReference type="Proteomes" id="UP000186808">
    <property type="component" value="Unassembled WGS sequence"/>
</dbReference>
<evidence type="ECO:0000313" key="4">
    <source>
        <dbReference type="Proteomes" id="UP000186808"/>
    </source>
</evidence>
<name>A0A377GLH5_9GAMM</name>
<proteinExistence type="predicted"/>
<reference evidence="2 4" key="1">
    <citation type="submission" date="2017-01" db="EMBL/GenBank/DDBJ databases">
        <authorList>
            <person name="Varghese N."/>
            <person name="Submissions S."/>
        </authorList>
    </citation>
    <scope>NUCLEOTIDE SEQUENCE [LARGE SCALE GENOMIC DNA]</scope>
    <source>
        <strain evidence="2 4">ATCC 33342</strain>
    </source>
</reference>
<gene>
    <name evidence="3" type="ORF">NCTC11401_02210</name>
    <name evidence="2" type="ORF">SAMN05421777_108100</name>
</gene>
<dbReference type="EMBL" id="UGGV01000001">
    <property type="protein sequence ID" value="STO25375.1"/>
    <property type="molecule type" value="Genomic_DNA"/>
</dbReference>
<keyword evidence="1" id="KW-1133">Transmembrane helix</keyword>
<keyword evidence="4" id="KW-1185">Reference proteome</keyword>
<feature type="transmembrane region" description="Helical" evidence="1">
    <location>
        <begin position="54"/>
        <end position="74"/>
    </location>
</feature>
<dbReference type="EMBL" id="FTNL01000008">
    <property type="protein sequence ID" value="SIR23175.1"/>
    <property type="molecule type" value="Genomic_DNA"/>
</dbReference>
<sequence length="185" mass="19010">MQGKQELSIDDYIEIGNNLFSDDSEKKRLAWEQVNEARKQAPGFFTPYKKFGDFGSSLAAPIVTPLVLGLLAGLSTIAAAVGAITTAGSLLVASGAAPIGLFNKNAKETAKNALSVAGVSAIVAVACAAITVALAVITAVLTPLLVAQIFTRTGATVISAVSEGFSSCCGKTEEDESLKHARLVP</sequence>
<dbReference type="AlphaFoldDB" id="A0A377GLH5"/>
<keyword evidence="1" id="KW-0472">Membrane</keyword>
<feature type="transmembrane region" description="Helical" evidence="1">
    <location>
        <begin position="80"/>
        <end position="102"/>
    </location>
</feature>
<dbReference type="Proteomes" id="UP000254374">
    <property type="component" value="Unassembled WGS sequence"/>
</dbReference>
<evidence type="ECO:0000313" key="3">
    <source>
        <dbReference type="EMBL" id="STO25375.1"/>
    </source>
</evidence>
<dbReference type="OrthoDB" id="5653961at2"/>
<evidence type="ECO:0000256" key="1">
    <source>
        <dbReference type="SAM" id="Phobius"/>
    </source>
</evidence>
<evidence type="ECO:0000313" key="5">
    <source>
        <dbReference type="Proteomes" id="UP000254374"/>
    </source>
</evidence>
<dbReference type="RefSeq" id="WP_058468700.1">
    <property type="nucleotide sequence ID" value="NZ_CAAAIX010000015.1"/>
</dbReference>